<dbReference type="PANTHER" id="PTHR45138:SF9">
    <property type="entry name" value="DIGUANYLATE CYCLASE DGCM-RELATED"/>
    <property type="match status" value="1"/>
</dbReference>
<keyword evidence="1" id="KW-1133">Transmembrane helix</keyword>
<dbReference type="PANTHER" id="PTHR45138">
    <property type="entry name" value="REGULATORY COMPONENTS OF SENSORY TRANSDUCTION SYSTEM"/>
    <property type="match status" value="1"/>
</dbReference>
<evidence type="ECO:0000259" key="2">
    <source>
        <dbReference type="PROSITE" id="PS50887"/>
    </source>
</evidence>
<dbReference type="Pfam" id="PF00990">
    <property type="entry name" value="GGDEF"/>
    <property type="match status" value="1"/>
</dbReference>
<keyword evidence="4" id="KW-1185">Reference proteome</keyword>
<sequence>MRISQKINMIKIGYLTLMSLLFATFIIILSSSNQVQENYRIMQEEHMEIIMTGSNLKSLLSEQQVQLVRYMDEEDPASYYFIMKLQQEIHNILTDLGDLQRESDDTTDYQRLVRTLKATDIPLETILNRGISNELERYTSFVAYVSSLNLATTFTDRIILHQYELYTERRIKNENSINFSREVTVLGGLSVFFGALYFYRFLRTKVNVMEDEGKKDSLTGLYNKRYLEKLMHYYQEKKENRTMHMVIMDLDHFKIINDEYGHVVGDAVIKNFSDLILKSLRKEDYAFRFGGEEFLVLLLGMKDDDVYKICERIRKTLESTPIHIKNFTLNLTVTIGFSKGNTQGDYLTVLEQADHFLYVGKRNGRNQTVWKDTV</sequence>
<dbReference type="PROSITE" id="PS50887">
    <property type="entry name" value="GGDEF"/>
    <property type="match status" value="1"/>
</dbReference>
<dbReference type="GO" id="GO:0005886">
    <property type="term" value="C:plasma membrane"/>
    <property type="evidence" value="ECO:0007669"/>
    <property type="project" value="TreeGrafter"/>
</dbReference>
<accession>A0A1I3FFM8</accession>
<dbReference type="InterPro" id="IPR050469">
    <property type="entry name" value="Diguanylate_Cyclase"/>
</dbReference>
<dbReference type="FunFam" id="3.30.70.270:FF:000001">
    <property type="entry name" value="Diguanylate cyclase domain protein"/>
    <property type="match status" value="1"/>
</dbReference>
<reference evidence="4" key="1">
    <citation type="submission" date="2016-10" db="EMBL/GenBank/DDBJ databases">
        <authorList>
            <person name="Varghese N."/>
            <person name="Submissions S."/>
        </authorList>
    </citation>
    <scope>NUCLEOTIDE SEQUENCE [LARGE SCALE GENOMIC DNA]</scope>
    <source>
        <strain evidence="4">Z-7934</strain>
    </source>
</reference>
<feature type="domain" description="GGDEF" evidence="2">
    <location>
        <begin position="241"/>
        <end position="373"/>
    </location>
</feature>
<dbReference type="InterPro" id="IPR000160">
    <property type="entry name" value="GGDEF_dom"/>
</dbReference>
<dbReference type="Gene3D" id="3.30.70.270">
    <property type="match status" value="1"/>
</dbReference>
<dbReference type="SMART" id="SM00267">
    <property type="entry name" value="GGDEF"/>
    <property type="match status" value="1"/>
</dbReference>
<dbReference type="OrthoDB" id="9805474at2"/>
<dbReference type="STRING" id="69895.SAMN05192551_106147"/>
<dbReference type="InterPro" id="IPR043128">
    <property type="entry name" value="Rev_trsase/Diguanyl_cyclase"/>
</dbReference>
<protein>
    <submittedName>
        <fullName evidence="3">Diguanylate cyclase (GGDEF) domain-containing protein</fullName>
    </submittedName>
</protein>
<proteinExistence type="predicted"/>
<keyword evidence="1" id="KW-0812">Transmembrane</keyword>
<dbReference type="InterPro" id="IPR029787">
    <property type="entry name" value="Nucleotide_cyclase"/>
</dbReference>
<keyword evidence="1" id="KW-0472">Membrane</keyword>
<evidence type="ECO:0000256" key="1">
    <source>
        <dbReference type="SAM" id="Phobius"/>
    </source>
</evidence>
<dbReference type="AlphaFoldDB" id="A0A1I3FFM8"/>
<dbReference type="EMBL" id="FOQA01000006">
    <property type="protein sequence ID" value="SFI10043.1"/>
    <property type="molecule type" value="Genomic_DNA"/>
</dbReference>
<dbReference type="NCBIfam" id="TIGR00254">
    <property type="entry name" value="GGDEF"/>
    <property type="match status" value="1"/>
</dbReference>
<evidence type="ECO:0000313" key="4">
    <source>
        <dbReference type="Proteomes" id="UP000199287"/>
    </source>
</evidence>
<gene>
    <name evidence="3" type="ORF">SAMN05192551_106147</name>
</gene>
<dbReference type="GO" id="GO:1902201">
    <property type="term" value="P:negative regulation of bacterial-type flagellum-dependent cell motility"/>
    <property type="evidence" value="ECO:0007669"/>
    <property type="project" value="TreeGrafter"/>
</dbReference>
<dbReference type="CDD" id="cd01949">
    <property type="entry name" value="GGDEF"/>
    <property type="match status" value="1"/>
</dbReference>
<name>A0A1I3FFM8_9FIRM</name>
<dbReference type="GO" id="GO:0052621">
    <property type="term" value="F:diguanylate cyclase activity"/>
    <property type="evidence" value="ECO:0007669"/>
    <property type="project" value="TreeGrafter"/>
</dbReference>
<dbReference type="RefSeq" id="WP_093372539.1">
    <property type="nucleotide sequence ID" value="NZ_FOQA01000006.1"/>
</dbReference>
<dbReference type="Proteomes" id="UP000199287">
    <property type="component" value="Unassembled WGS sequence"/>
</dbReference>
<organism evidence="3 4">
    <name type="scientific">Tindallia magadiensis</name>
    <dbReference type="NCBI Taxonomy" id="69895"/>
    <lineage>
        <taxon>Bacteria</taxon>
        <taxon>Bacillati</taxon>
        <taxon>Bacillota</taxon>
        <taxon>Clostridia</taxon>
        <taxon>Peptostreptococcales</taxon>
        <taxon>Tindalliaceae</taxon>
        <taxon>Tindallia</taxon>
    </lineage>
</organism>
<dbReference type="SUPFAM" id="SSF55073">
    <property type="entry name" value="Nucleotide cyclase"/>
    <property type="match status" value="1"/>
</dbReference>
<evidence type="ECO:0000313" key="3">
    <source>
        <dbReference type="EMBL" id="SFI10043.1"/>
    </source>
</evidence>
<feature type="transmembrane region" description="Helical" evidence="1">
    <location>
        <begin position="12"/>
        <end position="30"/>
    </location>
</feature>
<feature type="transmembrane region" description="Helical" evidence="1">
    <location>
        <begin position="183"/>
        <end position="202"/>
    </location>
</feature>
<dbReference type="GO" id="GO:0043709">
    <property type="term" value="P:cell adhesion involved in single-species biofilm formation"/>
    <property type="evidence" value="ECO:0007669"/>
    <property type="project" value="TreeGrafter"/>
</dbReference>